<reference evidence="2" key="1">
    <citation type="submission" date="2019-12" db="EMBL/GenBank/DDBJ databases">
        <title>Novel species isolated from a subtropical stream in China.</title>
        <authorList>
            <person name="Lu H."/>
        </authorList>
    </citation>
    <scope>NUCLEOTIDE SEQUENCE [LARGE SCALE GENOMIC DNA]</scope>
    <source>
        <strain evidence="2">FT81W</strain>
    </source>
</reference>
<dbReference type="EMBL" id="WWCX01000001">
    <property type="protein sequence ID" value="MYM92653.1"/>
    <property type="molecule type" value="Genomic_DNA"/>
</dbReference>
<gene>
    <name evidence="2" type="ORF">GTP90_02120</name>
</gene>
<organism evidence="2 3">
    <name type="scientific">Duganella vulcania</name>
    <dbReference type="NCBI Taxonomy" id="2692166"/>
    <lineage>
        <taxon>Bacteria</taxon>
        <taxon>Pseudomonadati</taxon>
        <taxon>Pseudomonadota</taxon>
        <taxon>Betaproteobacteria</taxon>
        <taxon>Burkholderiales</taxon>
        <taxon>Oxalobacteraceae</taxon>
        <taxon>Telluria group</taxon>
        <taxon>Duganella</taxon>
    </lineage>
</organism>
<name>A0A845GDF4_9BURK</name>
<evidence type="ECO:0000256" key="1">
    <source>
        <dbReference type="SAM" id="Phobius"/>
    </source>
</evidence>
<sequence>MKESFGLAGLALAGAAVTYGMNWVMGTQDGGACRLAIVGLLTMGALAGSIGLLGLVIRTLDRKKNQS</sequence>
<protein>
    <submittedName>
        <fullName evidence="2">Uncharacterized protein</fullName>
    </submittedName>
</protein>
<dbReference type="AlphaFoldDB" id="A0A845GDF4"/>
<evidence type="ECO:0000313" key="2">
    <source>
        <dbReference type="EMBL" id="MYM92653.1"/>
    </source>
</evidence>
<keyword evidence="1" id="KW-1133">Transmembrane helix</keyword>
<dbReference type="RefSeq" id="WP_161081912.1">
    <property type="nucleotide sequence ID" value="NZ_WWCX01000001.1"/>
</dbReference>
<evidence type="ECO:0000313" key="3">
    <source>
        <dbReference type="Proteomes" id="UP000447355"/>
    </source>
</evidence>
<dbReference type="Proteomes" id="UP000447355">
    <property type="component" value="Unassembled WGS sequence"/>
</dbReference>
<feature type="transmembrane region" description="Helical" evidence="1">
    <location>
        <begin position="36"/>
        <end position="57"/>
    </location>
</feature>
<keyword evidence="1" id="KW-0472">Membrane</keyword>
<keyword evidence="1" id="KW-0812">Transmembrane</keyword>
<accession>A0A845GDF4</accession>
<proteinExistence type="predicted"/>
<comment type="caution">
    <text evidence="2">The sequence shown here is derived from an EMBL/GenBank/DDBJ whole genome shotgun (WGS) entry which is preliminary data.</text>
</comment>